<dbReference type="RefSeq" id="WP_206587212.1">
    <property type="nucleotide sequence ID" value="NZ_JAFKCU010000003.1"/>
</dbReference>
<evidence type="ECO:0008006" key="3">
    <source>
        <dbReference type="Google" id="ProtNLM"/>
    </source>
</evidence>
<organism evidence="1 2">
    <name type="scientific">Algoriphagus pacificus</name>
    <dbReference type="NCBI Taxonomy" id="2811234"/>
    <lineage>
        <taxon>Bacteria</taxon>
        <taxon>Pseudomonadati</taxon>
        <taxon>Bacteroidota</taxon>
        <taxon>Cytophagia</taxon>
        <taxon>Cytophagales</taxon>
        <taxon>Cyclobacteriaceae</taxon>
        <taxon>Algoriphagus</taxon>
    </lineage>
</organism>
<comment type="caution">
    <text evidence="1">The sequence shown here is derived from an EMBL/GenBank/DDBJ whole genome shotgun (WGS) entry which is preliminary data.</text>
</comment>
<gene>
    <name evidence="1" type="ORF">J0A69_13895</name>
</gene>
<reference evidence="1 2" key="1">
    <citation type="submission" date="2021-03" db="EMBL/GenBank/DDBJ databases">
        <title>novel species isolated from a fishpond in China.</title>
        <authorList>
            <person name="Lu H."/>
            <person name="Cai Z."/>
        </authorList>
    </citation>
    <scope>NUCLEOTIDE SEQUENCE [LARGE SCALE GENOMIC DNA]</scope>
    <source>
        <strain evidence="1 2">YJ13C</strain>
    </source>
</reference>
<dbReference type="EMBL" id="JAFKCU010000003">
    <property type="protein sequence ID" value="MBN7816535.1"/>
    <property type="molecule type" value="Genomic_DNA"/>
</dbReference>
<sequence length="338" mass="39899">MKSTLDFQIEFFNSLKTVIPSYSSIVDEVAETLEVSIDSAYRRIRGEKLLNLHELFLLSRKFNISIDKLFSLGSNTIIFKSNQNNFEPDNFINWMKDVLAQLEMVKSFSKKHIYFLLKDMPPWYHFYHKELASFKFFFWKKSILYQEDSNGKKFLIEENQHPELAHLQNKILSTYNRIDSTEIWNLEGINTTLRQIYLYEEMGLIPNPDDTLKLYSCLIEVVDHLEKMAEAGKKFHLGSSPDSESSDYQFFVNEFVLGDNTFFVELDDNKVTYLNYNVIYFMGTSDQEFNDGMHRNIKNLIKKSTQISQVGEKERKQFFNKLRKKIQAQANLFKTTLE</sequence>
<accession>A0ABS3CJY3</accession>
<proteinExistence type="predicted"/>
<name>A0ABS3CJY3_9BACT</name>
<evidence type="ECO:0000313" key="2">
    <source>
        <dbReference type="Proteomes" id="UP000664480"/>
    </source>
</evidence>
<keyword evidence="2" id="KW-1185">Reference proteome</keyword>
<evidence type="ECO:0000313" key="1">
    <source>
        <dbReference type="EMBL" id="MBN7816535.1"/>
    </source>
</evidence>
<dbReference type="Proteomes" id="UP000664480">
    <property type="component" value="Unassembled WGS sequence"/>
</dbReference>
<protein>
    <recommendedName>
        <fullName evidence="3">BetR domain-containing protein</fullName>
    </recommendedName>
</protein>